<protein>
    <submittedName>
        <fullName evidence="11">Translocon subunit</fullName>
    </submittedName>
</protein>
<keyword evidence="7" id="KW-0811">Translocation</keyword>
<evidence type="ECO:0000256" key="1">
    <source>
        <dbReference type="ARBA" id="ARBA00004127"/>
    </source>
</evidence>
<feature type="transmembrane region" description="Helical" evidence="9">
    <location>
        <begin position="80"/>
        <end position="101"/>
    </location>
</feature>
<evidence type="ECO:0000256" key="7">
    <source>
        <dbReference type="ARBA" id="ARBA00023010"/>
    </source>
</evidence>
<sequence>MAGFRFLHLIRPFMAVLPEIAAPERKIPFRQKVLWTAVTLFIFLVCSQVPLYGIMSSDSSDPLYWMRAILASNRGTLMELGITPVVTSGMFMQLLAGANLIEVDYSLKEDRSLFNGAQKCKSLARMVHCLFYIA</sequence>
<dbReference type="SUPFAM" id="SSF103491">
    <property type="entry name" value="Preprotein translocase SecY subunit"/>
    <property type="match status" value="1"/>
</dbReference>
<dbReference type="AlphaFoldDB" id="A0A9P6MVI6"/>
<dbReference type="Proteomes" id="UP000703661">
    <property type="component" value="Unassembled WGS sequence"/>
</dbReference>
<evidence type="ECO:0000256" key="5">
    <source>
        <dbReference type="ARBA" id="ARBA00022927"/>
    </source>
</evidence>
<name>A0A9P6MVI6_9FUNG</name>
<keyword evidence="6 9" id="KW-1133">Transmembrane helix</keyword>
<evidence type="ECO:0000313" key="12">
    <source>
        <dbReference type="Proteomes" id="UP000703661"/>
    </source>
</evidence>
<dbReference type="InterPro" id="IPR019561">
    <property type="entry name" value="Translocon_Sec61/SecY_plug_dom"/>
</dbReference>
<keyword evidence="4 9" id="KW-0812">Transmembrane</keyword>
<proteinExistence type="inferred from homology"/>
<evidence type="ECO:0000256" key="3">
    <source>
        <dbReference type="ARBA" id="ARBA00022448"/>
    </source>
</evidence>
<dbReference type="GO" id="GO:0012505">
    <property type="term" value="C:endomembrane system"/>
    <property type="evidence" value="ECO:0007669"/>
    <property type="project" value="UniProtKB-SubCell"/>
</dbReference>
<comment type="similarity">
    <text evidence="2">Belongs to the SecY/SEC61-alpha family.</text>
</comment>
<evidence type="ECO:0000256" key="2">
    <source>
        <dbReference type="ARBA" id="ARBA00005751"/>
    </source>
</evidence>
<comment type="caution">
    <text evidence="11">The sequence shown here is derived from an EMBL/GenBank/DDBJ whole genome shotgun (WGS) entry which is preliminary data.</text>
</comment>
<comment type="subcellular location">
    <subcellularLocation>
        <location evidence="1">Endomembrane system</location>
        <topology evidence="1">Multi-pass membrane protein</topology>
    </subcellularLocation>
</comment>
<evidence type="ECO:0000313" key="11">
    <source>
        <dbReference type="EMBL" id="KAG0013856.1"/>
    </source>
</evidence>
<dbReference type="GO" id="GO:0016020">
    <property type="term" value="C:membrane"/>
    <property type="evidence" value="ECO:0007669"/>
    <property type="project" value="InterPro"/>
</dbReference>
<gene>
    <name evidence="11" type="primary">SEC61_2</name>
    <name evidence="11" type="ORF">BGZ80_010801</name>
</gene>
<dbReference type="Pfam" id="PF10559">
    <property type="entry name" value="Plug_translocon"/>
    <property type="match status" value="1"/>
</dbReference>
<evidence type="ECO:0000256" key="9">
    <source>
        <dbReference type="SAM" id="Phobius"/>
    </source>
</evidence>
<evidence type="ECO:0000256" key="6">
    <source>
        <dbReference type="ARBA" id="ARBA00022989"/>
    </source>
</evidence>
<dbReference type="InterPro" id="IPR030659">
    <property type="entry name" value="SecY_CS"/>
</dbReference>
<organism evidence="11 12">
    <name type="scientific">Entomortierella chlamydospora</name>
    <dbReference type="NCBI Taxonomy" id="101097"/>
    <lineage>
        <taxon>Eukaryota</taxon>
        <taxon>Fungi</taxon>
        <taxon>Fungi incertae sedis</taxon>
        <taxon>Mucoromycota</taxon>
        <taxon>Mortierellomycotina</taxon>
        <taxon>Mortierellomycetes</taxon>
        <taxon>Mortierellales</taxon>
        <taxon>Mortierellaceae</taxon>
        <taxon>Entomortierella</taxon>
    </lineage>
</organism>
<dbReference type="EMBL" id="JAAAID010000793">
    <property type="protein sequence ID" value="KAG0013856.1"/>
    <property type="molecule type" value="Genomic_DNA"/>
</dbReference>
<evidence type="ECO:0000256" key="8">
    <source>
        <dbReference type="ARBA" id="ARBA00023136"/>
    </source>
</evidence>
<evidence type="ECO:0000259" key="10">
    <source>
        <dbReference type="Pfam" id="PF10559"/>
    </source>
</evidence>
<feature type="transmembrane region" description="Helical" evidence="9">
    <location>
        <begin position="33"/>
        <end position="55"/>
    </location>
</feature>
<dbReference type="Gene3D" id="1.10.3370.10">
    <property type="entry name" value="SecY subunit domain"/>
    <property type="match status" value="1"/>
</dbReference>
<dbReference type="InterPro" id="IPR002208">
    <property type="entry name" value="SecY/SEC61-alpha"/>
</dbReference>
<keyword evidence="5" id="KW-0653">Protein transport</keyword>
<evidence type="ECO:0000256" key="4">
    <source>
        <dbReference type="ARBA" id="ARBA00022692"/>
    </source>
</evidence>
<accession>A0A9P6MVI6</accession>
<dbReference type="GO" id="GO:0015031">
    <property type="term" value="P:protein transport"/>
    <property type="evidence" value="ECO:0007669"/>
    <property type="project" value="UniProtKB-KW"/>
</dbReference>
<dbReference type="InterPro" id="IPR023201">
    <property type="entry name" value="SecY_dom_sf"/>
</dbReference>
<feature type="domain" description="Translocon Sec61/SecY plug" evidence="10">
    <location>
        <begin position="41"/>
        <end position="75"/>
    </location>
</feature>
<keyword evidence="3" id="KW-0813">Transport</keyword>
<dbReference type="PANTHER" id="PTHR10906">
    <property type="entry name" value="SECY/SEC61-ALPHA FAMILY MEMBER"/>
    <property type="match status" value="1"/>
</dbReference>
<dbReference type="PROSITE" id="PS00755">
    <property type="entry name" value="SECY_1"/>
    <property type="match status" value="1"/>
</dbReference>
<reference evidence="11" key="1">
    <citation type="journal article" date="2020" name="Fungal Divers.">
        <title>Resolving the Mortierellaceae phylogeny through synthesis of multi-gene phylogenetics and phylogenomics.</title>
        <authorList>
            <person name="Vandepol N."/>
            <person name="Liber J."/>
            <person name="Desiro A."/>
            <person name="Na H."/>
            <person name="Kennedy M."/>
            <person name="Barry K."/>
            <person name="Grigoriev I.V."/>
            <person name="Miller A.N."/>
            <person name="O'Donnell K."/>
            <person name="Stajich J.E."/>
            <person name="Bonito G."/>
        </authorList>
    </citation>
    <scope>NUCLEOTIDE SEQUENCE</scope>
    <source>
        <strain evidence="11">NRRL 2769</strain>
    </source>
</reference>
<keyword evidence="12" id="KW-1185">Reference proteome</keyword>
<keyword evidence="8 9" id="KW-0472">Membrane</keyword>